<dbReference type="Proteomes" id="UP000013909">
    <property type="component" value="Unassembled WGS sequence"/>
</dbReference>
<organism evidence="1 2">
    <name type="scientific">Lunatimonas lonarensis</name>
    <dbReference type="NCBI Taxonomy" id="1232681"/>
    <lineage>
        <taxon>Bacteria</taxon>
        <taxon>Pseudomonadati</taxon>
        <taxon>Bacteroidota</taxon>
        <taxon>Cytophagia</taxon>
        <taxon>Cytophagales</taxon>
        <taxon>Cyclobacteriaceae</taxon>
    </lineage>
</organism>
<evidence type="ECO:0000313" key="2">
    <source>
        <dbReference type="Proteomes" id="UP000013909"/>
    </source>
</evidence>
<gene>
    <name evidence="1" type="ORF">ADIS_0335</name>
</gene>
<proteinExistence type="predicted"/>
<sequence>MSLCKIRFVLWTNHLYLGDFSVYWVGGLPETTRGDGFDMETDNF</sequence>
<comment type="caution">
    <text evidence="1">The sequence shown here is derived from an EMBL/GenBank/DDBJ whole genome shotgun (WGS) entry which is preliminary data.</text>
</comment>
<accession>R7ZYD7</accession>
<evidence type="ECO:0000313" key="1">
    <source>
        <dbReference type="EMBL" id="EON79106.1"/>
    </source>
</evidence>
<keyword evidence="2" id="KW-1185">Reference proteome</keyword>
<name>R7ZYD7_9BACT</name>
<dbReference type="EMBL" id="AQHR01000015">
    <property type="protein sequence ID" value="EON79106.1"/>
    <property type="molecule type" value="Genomic_DNA"/>
</dbReference>
<dbReference type="STRING" id="1232681.ADIS_0335"/>
<reference evidence="1 2" key="1">
    <citation type="submission" date="2013-02" db="EMBL/GenBank/DDBJ databases">
        <title>A novel strain isolated from Lonar lake, Maharashtra, India.</title>
        <authorList>
            <person name="Singh A."/>
        </authorList>
    </citation>
    <scope>NUCLEOTIDE SEQUENCE [LARGE SCALE GENOMIC DNA]</scope>
    <source>
        <strain evidence="1 2">AK24</strain>
    </source>
</reference>
<protein>
    <submittedName>
        <fullName evidence="1">Uncharacterized protein</fullName>
    </submittedName>
</protein>
<dbReference type="AlphaFoldDB" id="R7ZYD7"/>